<comment type="caution">
    <text evidence="1">The sequence shown here is derived from an EMBL/GenBank/DDBJ whole genome shotgun (WGS) entry which is preliminary data.</text>
</comment>
<reference evidence="1 2" key="2">
    <citation type="journal article" date="2022" name="Mol. Ecol. Resour.">
        <title>The genomes of chicory, endive, great burdock and yacon provide insights into Asteraceae paleo-polyploidization history and plant inulin production.</title>
        <authorList>
            <person name="Fan W."/>
            <person name="Wang S."/>
            <person name="Wang H."/>
            <person name="Wang A."/>
            <person name="Jiang F."/>
            <person name="Liu H."/>
            <person name="Zhao H."/>
            <person name="Xu D."/>
            <person name="Zhang Y."/>
        </authorList>
    </citation>
    <scope>NUCLEOTIDE SEQUENCE [LARGE SCALE GENOMIC DNA]</scope>
    <source>
        <strain evidence="2">cv. Niubang</strain>
    </source>
</reference>
<evidence type="ECO:0000313" key="1">
    <source>
        <dbReference type="EMBL" id="KAI3703005.1"/>
    </source>
</evidence>
<accession>A0ACB9A063</accession>
<protein>
    <submittedName>
        <fullName evidence="1">Uncharacterized protein</fullName>
    </submittedName>
</protein>
<reference evidence="2" key="1">
    <citation type="journal article" date="2022" name="Mol. Ecol. Resour.">
        <title>The genomes of chicory, endive, great burdock and yacon provide insights into Asteraceae palaeo-polyploidization history and plant inulin production.</title>
        <authorList>
            <person name="Fan W."/>
            <person name="Wang S."/>
            <person name="Wang H."/>
            <person name="Wang A."/>
            <person name="Jiang F."/>
            <person name="Liu H."/>
            <person name="Zhao H."/>
            <person name="Xu D."/>
            <person name="Zhang Y."/>
        </authorList>
    </citation>
    <scope>NUCLEOTIDE SEQUENCE [LARGE SCALE GENOMIC DNA]</scope>
    <source>
        <strain evidence="2">cv. Niubang</strain>
    </source>
</reference>
<dbReference type="Proteomes" id="UP001055879">
    <property type="component" value="Linkage Group LG09"/>
</dbReference>
<organism evidence="1 2">
    <name type="scientific">Arctium lappa</name>
    <name type="common">Greater burdock</name>
    <name type="synonym">Lappa major</name>
    <dbReference type="NCBI Taxonomy" id="4217"/>
    <lineage>
        <taxon>Eukaryota</taxon>
        <taxon>Viridiplantae</taxon>
        <taxon>Streptophyta</taxon>
        <taxon>Embryophyta</taxon>
        <taxon>Tracheophyta</taxon>
        <taxon>Spermatophyta</taxon>
        <taxon>Magnoliopsida</taxon>
        <taxon>eudicotyledons</taxon>
        <taxon>Gunneridae</taxon>
        <taxon>Pentapetalae</taxon>
        <taxon>asterids</taxon>
        <taxon>campanulids</taxon>
        <taxon>Asterales</taxon>
        <taxon>Asteraceae</taxon>
        <taxon>Carduoideae</taxon>
        <taxon>Cardueae</taxon>
        <taxon>Arctiinae</taxon>
        <taxon>Arctium</taxon>
    </lineage>
</organism>
<dbReference type="EMBL" id="CM042055">
    <property type="protein sequence ID" value="KAI3703005.1"/>
    <property type="molecule type" value="Genomic_DNA"/>
</dbReference>
<sequence length="473" mass="53303">MEGHRRVVCGATQIIGLLAFIYLLYIQSFSFDPINFCFGKRNSLKRNETKEEVGVLEEYLQPSFKSLLSDDDLRTLETSGFACNFAVGSLVCVASKPVKIDTETMEIYIPTRFNSTNRTRFSVKKEGEVIQVIRPYAWQQFDLLKNVTPVKFLREPPQSPVRHCDYDHKIPAIVFSSGGFTGNLFHEFNEIIIPLFLTSRLFESKIQFVLVDYNPYFVEKFNRVFSSLSRFDVLNPIANTSVHCFPGAVVGLEFHSFLAINSSETPKGNSMIEFKNFLSVTYGLTITNVSDSGSKPPVLLLISRRKTRRFLNEDEMVEMMEELGFEVVVVKSDKTMSDLDRFSKLVSTCSVLVGAHGAGLTNQVFLAAEAVVVQVVPLGLEWPSAVYFGEPAVWMGLRYLGYKIEPEESSLIESYARDDPVISDPGSVFAKGYYVGKEVYLDKQNIRVDIGRFKSTISEAVRLLGRTTPLSTR</sequence>
<keyword evidence="2" id="KW-1185">Reference proteome</keyword>
<gene>
    <name evidence="1" type="ORF">L6452_28759</name>
</gene>
<name>A0ACB9A063_ARCLA</name>
<proteinExistence type="predicted"/>
<evidence type="ECO:0000313" key="2">
    <source>
        <dbReference type="Proteomes" id="UP001055879"/>
    </source>
</evidence>